<evidence type="ECO:0000256" key="15">
    <source>
        <dbReference type="ARBA" id="ARBA00023128"/>
    </source>
</evidence>
<reference evidence="20" key="1">
    <citation type="submission" date="2016-04" db="EMBL/GenBank/DDBJ databases">
        <title>Mitochondria of beetle species.</title>
        <authorList>
            <person name="Hunter A."/>
            <person name="Moriniere J."/>
            <person name="Tang P."/>
            <person name="Linard B."/>
            <person name="Crampton-Platt A."/>
            <person name="Vogler A.P."/>
        </authorList>
    </citation>
    <scope>NUCLEOTIDE SEQUENCE</scope>
</reference>
<feature type="transmembrane region" description="Helical" evidence="18">
    <location>
        <begin position="7"/>
        <end position="33"/>
    </location>
</feature>
<evidence type="ECO:0000256" key="4">
    <source>
        <dbReference type="ARBA" id="ARBA00012944"/>
    </source>
</evidence>
<comment type="function">
    <text evidence="1">Core subunit of the mitochondrial membrane respiratory chain NADH dehydrogenase (Complex I) that is believed to belong to the minimal assembly required for catalysis. Complex I functions in the transfer of electrons from NADH to the respiratory chain. The immediate electron acceptor for the enzyme is believed to be ubiquinone.</text>
</comment>
<evidence type="ECO:0000256" key="2">
    <source>
        <dbReference type="ARBA" id="ARBA00004448"/>
    </source>
</evidence>
<feature type="transmembrane region" description="Helical" evidence="18">
    <location>
        <begin position="128"/>
        <end position="155"/>
    </location>
</feature>
<evidence type="ECO:0000256" key="16">
    <source>
        <dbReference type="ARBA" id="ARBA00023136"/>
    </source>
</evidence>
<evidence type="ECO:0000256" key="1">
    <source>
        <dbReference type="ARBA" id="ARBA00003257"/>
    </source>
</evidence>
<dbReference type="GO" id="GO:0008137">
    <property type="term" value="F:NADH dehydrogenase (ubiquinone) activity"/>
    <property type="evidence" value="ECO:0007669"/>
    <property type="project" value="UniProtKB-EC"/>
</dbReference>
<dbReference type="AlphaFoldDB" id="A0A343C1U4"/>
<dbReference type="PRINTS" id="PR01436">
    <property type="entry name" value="NADHDHGNASE2"/>
</dbReference>
<dbReference type="Pfam" id="PF00361">
    <property type="entry name" value="Proton_antipo_M"/>
    <property type="match status" value="1"/>
</dbReference>
<feature type="transmembrane region" description="Helical" evidence="18">
    <location>
        <begin position="84"/>
        <end position="108"/>
    </location>
</feature>
<evidence type="ECO:0000256" key="11">
    <source>
        <dbReference type="ARBA" id="ARBA00022982"/>
    </source>
</evidence>
<feature type="domain" description="NADH:quinone oxidoreductase/Mrp antiporter transmembrane" evidence="19">
    <location>
        <begin position="17"/>
        <end position="274"/>
    </location>
</feature>
<feature type="transmembrane region" description="Helical" evidence="18">
    <location>
        <begin position="192"/>
        <end position="211"/>
    </location>
</feature>
<keyword evidence="15 18" id="KW-0496">Mitochondrion</keyword>
<evidence type="ECO:0000256" key="5">
    <source>
        <dbReference type="ARBA" id="ARBA00021008"/>
    </source>
</evidence>
<geneLocation type="mitochondrion" evidence="20"/>
<comment type="similarity">
    <text evidence="3 18">Belongs to the complex I subunit 2 family.</text>
</comment>
<evidence type="ECO:0000256" key="18">
    <source>
        <dbReference type="RuleBase" id="RU003403"/>
    </source>
</evidence>
<keyword evidence="14 18" id="KW-0830">Ubiquinone</keyword>
<dbReference type="InterPro" id="IPR050175">
    <property type="entry name" value="Complex_I_Subunit_2"/>
</dbReference>
<feature type="transmembrane region" description="Helical" evidence="18">
    <location>
        <begin position="304"/>
        <end position="327"/>
    </location>
</feature>
<evidence type="ECO:0000256" key="3">
    <source>
        <dbReference type="ARBA" id="ARBA00007012"/>
    </source>
</evidence>
<evidence type="ECO:0000256" key="13">
    <source>
        <dbReference type="ARBA" id="ARBA00023027"/>
    </source>
</evidence>
<gene>
    <name evidence="20" type="primary">nad2</name>
</gene>
<keyword evidence="11 18" id="KW-0249">Electron transport</keyword>
<evidence type="ECO:0000256" key="7">
    <source>
        <dbReference type="ARBA" id="ARBA00022660"/>
    </source>
</evidence>
<dbReference type="PANTHER" id="PTHR46552:SF1">
    <property type="entry name" value="NADH-UBIQUINONE OXIDOREDUCTASE CHAIN 2"/>
    <property type="match status" value="1"/>
</dbReference>
<keyword evidence="10 18" id="KW-1278">Translocase</keyword>
<keyword evidence="9 18" id="KW-0999">Mitochondrion inner membrane</keyword>
<comment type="catalytic activity">
    <reaction evidence="17 18">
        <text>a ubiquinone + NADH + 5 H(+)(in) = a ubiquinol + NAD(+) + 4 H(+)(out)</text>
        <dbReference type="Rhea" id="RHEA:29091"/>
        <dbReference type="Rhea" id="RHEA-COMP:9565"/>
        <dbReference type="Rhea" id="RHEA-COMP:9566"/>
        <dbReference type="ChEBI" id="CHEBI:15378"/>
        <dbReference type="ChEBI" id="CHEBI:16389"/>
        <dbReference type="ChEBI" id="CHEBI:17976"/>
        <dbReference type="ChEBI" id="CHEBI:57540"/>
        <dbReference type="ChEBI" id="CHEBI:57945"/>
        <dbReference type="EC" id="7.1.1.2"/>
    </reaction>
</comment>
<keyword evidence="12 18" id="KW-1133">Transmembrane helix</keyword>
<proteinExistence type="inferred from homology"/>
<accession>A0A343C1U4</accession>
<feature type="transmembrane region" description="Helical" evidence="18">
    <location>
        <begin position="53"/>
        <end position="72"/>
    </location>
</feature>
<evidence type="ECO:0000259" key="19">
    <source>
        <dbReference type="Pfam" id="PF00361"/>
    </source>
</evidence>
<sequence length="330" mass="38417">MLFFNTLMFGTLISISSYSWFSMWVGLEINLLSMIPLMNSNNNLYPAEAALKYFITQALASTIILFAVILMLNSWEFMPNKFNFWYLMILNSGLMTKLGAAPFHAWFPEVMSGLNWLNNLVLMTWQKIAPMVLIMYNIQTSFFTMIIIISSIISGLSGFNQTSLRKLMAYSSINHIAWMLSSIMNYKMIWNIYFMVYCFISISLTLIFHNINTFSLNQLFISLNNNKLMKMFFIFNFISLGGIPPFLGFLPKWLVINNLVSNHFYMLAFILITFTLIMLFNYIRITLSTLSILTQEMKLMEKNINNFTLIFLNMFTLLSLFLCTSIFNFS</sequence>
<evidence type="ECO:0000256" key="8">
    <source>
        <dbReference type="ARBA" id="ARBA00022692"/>
    </source>
</evidence>
<organism evidence="20">
    <name type="scientific">Phyllobrotica quadrimaculata</name>
    <dbReference type="NCBI Taxonomy" id="428708"/>
    <lineage>
        <taxon>Eukaryota</taxon>
        <taxon>Metazoa</taxon>
        <taxon>Ecdysozoa</taxon>
        <taxon>Arthropoda</taxon>
        <taxon>Hexapoda</taxon>
        <taxon>Insecta</taxon>
        <taxon>Pterygota</taxon>
        <taxon>Neoptera</taxon>
        <taxon>Endopterygota</taxon>
        <taxon>Coleoptera</taxon>
        <taxon>Polyphaga</taxon>
        <taxon>Cucujiformia</taxon>
        <taxon>Chrysomeloidea</taxon>
        <taxon>Chrysomelidae</taxon>
        <taxon>Galerucinae</taxon>
        <taxon>Luperina</taxon>
        <taxon>Phyllobroticites</taxon>
        <taxon>Phyllobrotica</taxon>
    </lineage>
</organism>
<evidence type="ECO:0000256" key="12">
    <source>
        <dbReference type="ARBA" id="ARBA00022989"/>
    </source>
</evidence>
<evidence type="ECO:0000256" key="6">
    <source>
        <dbReference type="ARBA" id="ARBA00022448"/>
    </source>
</evidence>
<evidence type="ECO:0000256" key="14">
    <source>
        <dbReference type="ARBA" id="ARBA00023075"/>
    </source>
</evidence>
<evidence type="ECO:0000256" key="9">
    <source>
        <dbReference type="ARBA" id="ARBA00022792"/>
    </source>
</evidence>
<dbReference type="GO" id="GO:0005743">
    <property type="term" value="C:mitochondrial inner membrane"/>
    <property type="evidence" value="ECO:0007669"/>
    <property type="project" value="UniProtKB-SubCell"/>
</dbReference>
<dbReference type="InterPro" id="IPR001750">
    <property type="entry name" value="ND/Mrp_TM"/>
</dbReference>
<protein>
    <recommendedName>
        <fullName evidence="5 18">NADH-ubiquinone oxidoreductase chain 2</fullName>
        <ecNumber evidence="4 18">7.1.1.2</ecNumber>
    </recommendedName>
</protein>
<evidence type="ECO:0000313" key="20">
    <source>
        <dbReference type="EMBL" id="ARH53987.1"/>
    </source>
</evidence>
<dbReference type="EC" id="7.1.1.2" evidence="4 18"/>
<dbReference type="EMBL" id="KX087334">
    <property type="protein sequence ID" value="ARH53987.1"/>
    <property type="molecule type" value="Genomic_DNA"/>
</dbReference>
<comment type="subcellular location">
    <subcellularLocation>
        <location evidence="2 18">Mitochondrion inner membrane</location>
        <topology evidence="2 18">Multi-pass membrane protein</topology>
    </subcellularLocation>
</comment>
<keyword evidence="6" id="KW-0813">Transport</keyword>
<name>A0A343C1U4_9CUCU</name>
<comment type="function">
    <text evidence="18">Core subunit of the mitochondrial membrane respiratory chain NADH dehydrogenase (Complex I) which catalyzes electron transfer from NADH through the respiratory chain, using ubiquinone as an electron acceptor. Essential for the catalytic activity and assembly of complex I.</text>
</comment>
<feature type="transmembrane region" description="Helical" evidence="18">
    <location>
        <begin position="263"/>
        <end position="283"/>
    </location>
</feature>
<keyword evidence="7 18" id="KW-0679">Respiratory chain</keyword>
<evidence type="ECO:0000256" key="10">
    <source>
        <dbReference type="ARBA" id="ARBA00022967"/>
    </source>
</evidence>
<dbReference type="PANTHER" id="PTHR46552">
    <property type="entry name" value="NADH-UBIQUINONE OXIDOREDUCTASE CHAIN 2"/>
    <property type="match status" value="1"/>
</dbReference>
<dbReference type="InterPro" id="IPR003917">
    <property type="entry name" value="NADH_UbQ_OxRdtase_chain2"/>
</dbReference>
<keyword evidence="13 18" id="KW-0520">NAD</keyword>
<keyword evidence="8 18" id="KW-0812">Transmembrane</keyword>
<dbReference type="GO" id="GO:0006120">
    <property type="term" value="P:mitochondrial electron transport, NADH to ubiquinone"/>
    <property type="evidence" value="ECO:0007669"/>
    <property type="project" value="InterPro"/>
</dbReference>
<keyword evidence="16 18" id="KW-0472">Membrane</keyword>
<feature type="transmembrane region" description="Helical" evidence="18">
    <location>
        <begin position="232"/>
        <end position="251"/>
    </location>
</feature>
<evidence type="ECO:0000256" key="17">
    <source>
        <dbReference type="ARBA" id="ARBA00049551"/>
    </source>
</evidence>